<feature type="region of interest" description="Disordered" evidence="1">
    <location>
        <begin position="70"/>
        <end position="98"/>
    </location>
</feature>
<comment type="caution">
    <text evidence="2">The sequence shown here is derived from an EMBL/GenBank/DDBJ whole genome shotgun (WGS) entry which is preliminary data.</text>
</comment>
<dbReference type="Proteomes" id="UP000053237">
    <property type="component" value="Unassembled WGS sequence"/>
</dbReference>
<evidence type="ECO:0000256" key="1">
    <source>
        <dbReference type="SAM" id="MobiDB-lite"/>
    </source>
</evidence>
<feature type="compositionally biased region" description="Basic and acidic residues" evidence="1">
    <location>
        <begin position="285"/>
        <end position="294"/>
    </location>
</feature>
<dbReference type="AlphaFoldDB" id="A0A024G3Q0"/>
<name>A0A024G3Q0_9STRA</name>
<dbReference type="InParanoid" id="A0A024G3Q0"/>
<sequence length="931" mass="105033">MPLLLRQEAPSPSIEELSRCVTNHVDVPNTFDRSGVGFGFNSLRESAHEEHPNQPIQCNERSMMIRNSEKSLSWRLESERDTEHTAASSPSLSKMFPRPKVACTPAGGAISDSQIATIDRELEKLRMTFFTIDMRGLKASCRDLSFELRSEKRYSRNDVEAFETVPGPSRLNIDIWACVLMSAQDPSSLVTVQNDAFLSAMSLILCEMQTLSKRTESIANDVATLTEKIENVSHQNENRWKESIATMNENIVVDKQKLPIPSLTLFDTVHPFNVQTKDCNLTPTTREELPREEPNGAESMAGGPENAESIAEEPLSNALEAASISMSLEESVQPPTLAIESSNEFNELVCRVERLEEALSSTDSALKLQHDRFSAHVNAVEALGRITTQAQYTFEAHGQRLEEQEKTIQTLLLGLEERISAASEQEQELEKVHASILRVQKSFKPASAPQEQLLHTFQTDVTTQFQALKDDQNAHKEALSREIRSVHTHMSTEIEIERHQTATHFAELHSKIEETSLLAMESIASFERKAEDAKAATASAHTTLHTYIVRFLTQLYADLSVLSKSFRKSIAHKRSHISKDAIDDTIRFLQNAMHHFDRQNRSIPSTLTLVSKARAFVQELDMLQTKLQQSKFTRADLYSQFAWPLTLTIASHIRIFESGANASETELYCRCQSVVIQMNSTLFALCFQLHQWTLEDTLNSFQKAHDALCKRIAPLYVQSNRLDITEESLHRIQSRIDAISDVQVTCANDTQMKAALQDVVVNAQHVRDQLTALFLDRLDPLTQKNEHLENEIHSIASTLSLKSDTKELCWMKETLEQRIEILEHSLPLDTKFTDIQRSLRSKIGKSELHAILASQSQSQCPPSATQNSDTHPIASLKCISCNSTPSMQSLQLYISHQIQSQLKSTLKRSFQTSTVKSMELHKRILLHRSVE</sequence>
<keyword evidence="3" id="KW-1185">Reference proteome</keyword>
<dbReference type="EMBL" id="CAIX01000017">
    <property type="protein sequence ID" value="CCI41301.1"/>
    <property type="molecule type" value="Genomic_DNA"/>
</dbReference>
<organism evidence="2 3">
    <name type="scientific">Albugo candida</name>
    <dbReference type="NCBI Taxonomy" id="65357"/>
    <lineage>
        <taxon>Eukaryota</taxon>
        <taxon>Sar</taxon>
        <taxon>Stramenopiles</taxon>
        <taxon>Oomycota</taxon>
        <taxon>Peronosporomycetes</taxon>
        <taxon>Albuginales</taxon>
        <taxon>Albuginaceae</taxon>
        <taxon>Albugo</taxon>
    </lineage>
</organism>
<accession>A0A024G3Q0</accession>
<feature type="region of interest" description="Disordered" evidence="1">
    <location>
        <begin position="277"/>
        <end position="309"/>
    </location>
</feature>
<evidence type="ECO:0000313" key="2">
    <source>
        <dbReference type="EMBL" id="CCI41301.1"/>
    </source>
</evidence>
<evidence type="ECO:0000313" key="3">
    <source>
        <dbReference type="Proteomes" id="UP000053237"/>
    </source>
</evidence>
<gene>
    <name evidence="2" type="ORF">BN9_020850</name>
</gene>
<dbReference type="OrthoDB" id="74512at2759"/>
<reference evidence="2 3" key="1">
    <citation type="submission" date="2012-05" db="EMBL/GenBank/DDBJ databases">
        <title>Recombination and specialization in a pathogen metapopulation.</title>
        <authorList>
            <person name="Gardiner A."/>
            <person name="Kemen E."/>
            <person name="Schultz-Larsen T."/>
            <person name="MacLean D."/>
            <person name="Van Oosterhout C."/>
            <person name="Jones J.D.G."/>
        </authorList>
    </citation>
    <scope>NUCLEOTIDE SEQUENCE [LARGE SCALE GENOMIC DNA]</scope>
    <source>
        <strain evidence="2 3">Ac Nc2</strain>
    </source>
</reference>
<proteinExistence type="predicted"/>
<protein>
    <submittedName>
        <fullName evidence="2">Uncharacterized protein</fullName>
    </submittedName>
</protein>